<dbReference type="InterPro" id="IPR024524">
    <property type="entry name" value="DUF3800"/>
</dbReference>
<evidence type="ECO:0000313" key="1">
    <source>
        <dbReference type="EMBL" id="OOH72787.1"/>
    </source>
</evidence>
<dbReference type="Pfam" id="PF12686">
    <property type="entry name" value="DUF3800"/>
    <property type="match status" value="1"/>
</dbReference>
<name>A0A1V3SWB9_9BACT</name>
<protein>
    <recommendedName>
        <fullName evidence="3">DUF3800 domain-containing protein</fullName>
    </recommendedName>
</protein>
<dbReference type="Proteomes" id="UP000188586">
    <property type="component" value="Unassembled WGS sequence"/>
</dbReference>
<dbReference type="EMBL" id="MPOJ01000010">
    <property type="protein sequence ID" value="OOH72787.1"/>
    <property type="molecule type" value="Genomic_DNA"/>
</dbReference>
<evidence type="ECO:0008006" key="3">
    <source>
        <dbReference type="Google" id="ProtNLM"/>
    </source>
</evidence>
<dbReference type="AlphaFoldDB" id="A0A1V3SWB9"/>
<reference evidence="1 2" key="1">
    <citation type="submission" date="2016-11" db="EMBL/GenBank/DDBJ databases">
        <title>Comparative genomics of co-occurring bacteria in distinct bioleaching systems unravels niche-specific adaptation.</title>
        <authorList>
            <person name="Zhang X."/>
            <person name="Liu X."/>
            <person name="Yin H."/>
        </authorList>
    </citation>
    <scope>NUCLEOTIDE SEQUENCE [LARGE SCALE GENOMIC DNA]</scope>
    <source>
        <strain evidence="1 2">DX</strain>
    </source>
</reference>
<sequence>MQILFIDESGTPPSPEKQDNTPFFVLGGLVVPEDFWGKLATDLKRVKEHFGITGEIKWRYFAPQKPGAKTHSLSHLNQREKEDLRSRLYKTICLYKSIKIICVVTHVPSAYQIGYVNTADDLYWYSYKQLTERFQYYLQDIGRTVGQRIHGIIVCDHRAPKDDERLRELHHQLLSGNKITASNYENLIEGLFIAPSHLSVGVQFADMVAGAVYRRFQAHDDRFIKQIDGAFRRSSEGTLEGYGLVKFPKNRW</sequence>
<dbReference type="RefSeq" id="WP_077303831.1">
    <property type="nucleotide sequence ID" value="NZ_JBPKCJ010000001.1"/>
</dbReference>
<accession>A0A1V3SWB9</accession>
<evidence type="ECO:0000313" key="2">
    <source>
        <dbReference type="Proteomes" id="UP000188586"/>
    </source>
</evidence>
<comment type="caution">
    <text evidence="1">The sequence shown here is derived from an EMBL/GenBank/DDBJ whole genome shotgun (WGS) entry which is preliminary data.</text>
</comment>
<organism evidence="1 2">
    <name type="scientific">Leptospirillum ferriphilum</name>
    <dbReference type="NCBI Taxonomy" id="178606"/>
    <lineage>
        <taxon>Bacteria</taxon>
        <taxon>Pseudomonadati</taxon>
        <taxon>Nitrospirota</taxon>
        <taxon>Nitrospiria</taxon>
        <taxon>Nitrospirales</taxon>
        <taxon>Nitrospiraceae</taxon>
        <taxon>Leptospirillum</taxon>
    </lineage>
</organism>
<gene>
    <name evidence="1" type="ORF">BOX24_05205</name>
</gene>
<proteinExistence type="predicted"/>